<dbReference type="OrthoDB" id="434092at2759"/>
<evidence type="ECO:0000256" key="5">
    <source>
        <dbReference type="ARBA" id="ARBA00022692"/>
    </source>
</evidence>
<dbReference type="GO" id="GO:0042761">
    <property type="term" value="P:very long-chain fatty acid biosynthetic process"/>
    <property type="evidence" value="ECO:0007669"/>
    <property type="project" value="TreeGrafter"/>
</dbReference>
<evidence type="ECO:0000259" key="14">
    <source>
        <dbReference type="Pfam" id="PF01974"/>
    </source>
</evidence>
<dbReference type="eggNOG" id="KOG3071">
    <property type="taxonomic scope" value="Eukaryota"/>
</dbReference>
<evidence type="ECO:0000256" key="9">
    <source>
        <dbReference type="ARBA" id="ARBA00023136"/>
    </source>
</evidence>
<dbReference type="EMBL" id="GL349466">
    <property type="protein sequence ID" value="KNC51327.1"/>
    <property type="molecule type" value="Genomic_DNA"/>
</dbReference>
<dbReference type="PROSITE" id="PS01188">
    <property type="entry name" value="ELO"/>
    <property type="match status" value="1"/>
</dbReference>
<dbReference type="GO" id="GO:0019367">
    <property type="term" value="P:fatty acid elongation, saturated fatty acid"/>
    <property type="evidence" value="ECO:0007669"/>
    <property type="project" value="TreeGrafter"/>
</dbReference>
<keyword evidence="16" id="KW-1185">Reference proteome</keyword>
<evidence type="ECO:0000256" key="1">
    <source>
        <dbReference type="ARBA" id="ARBA00004141"/>
    </source>
</evidence>
<dbReference type="eggNOG" id="KOG4685">
    <property type="taxonomic scope" value="Eukaryota"/>
</dbReference>
<dbReference type="Gene3D" id="3.40.1350.10">
    <property type="match status" value="1"/>
</dbReference>
<feature type="transmembrane region" description="Helical" evidence="12">
    <location>
        <begin position="72"/>
        <end position="91"/>
    </location>
</feature>
<reference evidence="15 16" key="1">
    <citation type="submission" date="2010-05" db="EMBL/GenBank/DDBJ databases">
        <title>The Genome Sequence of Thecamonas trahens ATCC 50062.</title>
        <authorList>
            <consortium name="The Broad Institute Genome Sequencing Platform"/>
            <person name="Russ C."/>
            <person name="Cuomo C."/>
            <person name="Shea T."/>
            <person name="Young S.K."/>
            <person name="Zeng Q."/>
            <person name="Koehrsen M."/>
            <person name="Haas B."/>
            <person name="Borodovsky M."/>
            <person name="Guigo R."/>
            <person name="Alvarado L."/>
            <person name="Berlin A."/>
            <person name="Bochicchio J."/>
            <person name="Borenstein D."/>
            <person name="Chapman S."/>
            <person name="Chen Z."/>
            <person name="Freedman E."/>
            <person name="Gellesch M."/>
            <person name="Goldberg J."/>
            <person name="Griggs A."/>
            <person name="Gujja S."/>
            <person name="Heilman E."/>
            <person name="Heiman D."/>
            <person name="Hepburn T."/>
            <person name="Howarth C."/>
            <person name="Jen D."/>
            <person name="Larson L."/>
            <person name="Mehta T."/>
            <person name="Park D."/>
            <person name="Pearson M."/>
            <person name="Roberts A."/>
            <person name="Saif S."/>
            <person name="Shenoy N."/>
            <person name="Sisk P."/>
            <person name="Stolte C."/>
            <person name="Sykes S."/>
            <person name="Thomson T."/>
            <person name="Walk T."/>
            <person name="White J."/>
            <person name="Yandava C."/>
            <person name="Burger G."/>
            <person name="Gray M.W."/>
            <person name="Holland P.W.H."/>
            <person name="King N."/>
            <person name="Lang F.B.F."/>
            <person name="Roger A.J."/>
            <person name="Ruiz-Trillo I."/>
            <person name="Lander E."/>
            <person name="Nusbaum C."/>
        </authorList>
    </citation>
    <scope>NUCLEOTIDE SEQUENCE [LARGE SCALE GENOMIC DNA]</scope>
    <source>
        <strain evidence="15 16">ATCC 50062</strain>
    </source>
</reference>
<feature type="transmembrane region" description="Helical" evidence="12">
    <location>
        <begin position="111"/>
        <end position="131"/>
    </location>
</feature>
<gene>
    <name evidence="15" type="ORF">AMSG_12068</name>
</gene>
<keyword evidence="5 12" id="KW-0812">Transmembrane</keyword>
<comment type="catalytic activity">
    <reaction evidence="11">
        <text>pretRNA = a 3'-half-tRNA molecule with a 5'-OH end + a 5'-half-tRNA molecule with a 2',3'-cyclic phosphate end + an intron with a 2',3'-cyclic phosphate and a 5'-hydroxyl terminus.</text>
        <dbReference type="EC" id="4.6.1.16"/>
    </reaction>
</comment>
<keyword evidence="10 12" id="KW-0275">Fatty acid biosynthesis</keyword>
<dbReference type="InterPro" id="IPR002076">
    <property type="entry name" value="ELO_fam"/>
</dbReference>
<comment type="subcellular location">
    <subcellularLocation>
        <location evidence="1">Membrane</location>
        <topology evidence="1">Multi-pass membrane protein</topology>
    </subcellularLocation>
</comment>
<keyword evidence="3 12" id="KW-0444">Lipid biosynthesis</keyword>
<feature type="compositionally biased region" description="Low complexity" evidence="13">
    <location>
        <begin position="416"/>
        <end position="430"/>
    </location>
</feature>
<dbReference type="PANTHER" id="PTHR11157">
    <property type="entry name" value="FATTY ACID ACYL TRANSFERASE-RELATED"/>
    <property type="match status" value="1"/>
</dbReference>
<feature type="transmembrane region" description="Helical" evidence="12">
    <location>
        <begin position="143"/>
        <end position="160"/>
    </location>
</feature>
<feature type="region of interest" description="Disordered" evidence="13">
    <location>
        <begin position="388"/>
        <end position="437"/>
    </location>
</feature>
<protein>
    <recommendedName>
        <fullName evidence="12">Elongation of fatty acids protein</fullName>
        <ecNumber evidence="12">2.3.1.-</ecNumber>
    </recommendedName>
</protein>
<evidence type="ECO:0000256" key="7">
    <source>
        <dbReference type="ARBA" id="ARBA00022989"/>
    </source>
</evidence>
<keyword evidence="7 12" id="KW-1133">Transmembrane helix</keyword>
<feature type="region of interest" description="Disordered" evidence="13">
    <location>
        <begin position="326"/>
        <end position="364"/>
    </location>
</feature>
<dbReference type="GO" id="GO:0009922">
    <property type="term" value="F:fatty acid elongase activity"/>
    <property type="evidence" value="ECO:0007669"/>
    <property type="project" value="InterPro"/>
</dbReference>
<feature type="region of interest" description="Disordered" evidence="13">
    <location>
        <begin position="615"/>
        <end position="655"/>
    </location>
</feature>
<keyword evidence="4 12" id="KW-0808">Transferase</keyword>
<evidence type="ECO:0000313" key="15">
    <source>
        <dbReference type="EMBL" id="KNC51327.1"/>
    </source>
</evidence>
<feature type="transmembrane region" description="Helical" evidence="12">
    <location>
        <begin position="166"/>
        <end position="185"/>
    </location>
</feature>
<evidence type="ECO:0000313" key="16">
    <source>
        <dbReference type="Proteomes" id="UP000054408"/>
    </source>
</evidence>
<feature type="transmembrane region" description="Helical" evidence="12">
    <location>
        <begin position="229"/>
        <end position="247"/>
    </location>
</feature>
<feature type="compositionally biased region" description="Gly residues" evidence="13">
    <location>
        <begin position="399"/>
        <end position="409"/>
    </location>
</feature>
<feature type="domain" description="tRNA intron endonuclease catalytic" evidence="14">
    <location>
        <begin position="501"/>
        <end position="572"/>
    </location>
</feature>
<keyword evidence="9 12" id="KW-0472">Membrane</keyword>
<evidence type="ECO:0000256" key="8">
    <source>
        <dbReference type="ARBA" id="ARBA00023098"/>
    </source>
</evidence>
<dbReference type="InterPro" id="IPR030457">
    <property type="entry name" value="ELO_CS"/>
</dbReference>
<dbReference type="InterPro" id="IPR011856">
    <property type="entry name" value="tRNA_endonuc-like_dom_sf"/>
</dbReference>
<sequence>MALSAVTSFYASLPPLEPPASWGWELDSRTSKWFLMDPWQYLTVVLAYIVMVVVGPWLMASRQAFDLYYIRLVYNAVMVVLSGYMCYELTYNTFWAIPVEHNPAGDRIASALWLYAMSKIPEYLDTLFMILRKKNKQISFLHVYHHASIGLVWLINGLYFPGGDAWFAAAFNAFIHVLMYSYYFLRTINVPCPWKRFLTVFQLIQFVSFVAQGAYGLIIGNPYYGKEILAFNMCYAFTLLALFYNFYRTTYNRKPKSKAQRRTAAAARATREPVDRPVVARCTAWTVTVPDAASASLLSRAGYGHAMFDRAPGGATLPLARGINRRRASGHHSRPPSAIPLAPASVPTPDLPPPSLKRARSDAGACHFGHGAGIDPDLVSLLPVRRSKRRRKLKDGDGDGGSGDSGAGVGTPPPAVAAARSAATSPAGSAEPSPSTAMLGAVAEPRRLPAATVINPLHLMPVETFFLVQALGVMQVRDASCGAALTPAALWRRFSARDRDFARKYAAYHFFRSRGWTPRDGTQFGCHFVLYQLVPAAHHAQFCVRILAGDSDPWSANWVSIKALQRTASLAHKQILLVQVTFRHGASLDAMSCLRGATVQTVRLGRCRRAEDLERFMPQLPPPAPKINGSKGKAKAKGKGSKSSTASSTNKHRVG</sequence>
<organism evidence="15 16">
    <name type="scientific">Thecamonas trahens ATCC 50062</name>
    <dbReference type="NCBI Taxonomy" id="461836"/>
    <lineage>
        <taxon>Eukaryota</taxon>
        <taxon>Apusozoa</taxon>
        <taxon>Apusomonadida</taxon>
        <taxon>Apusomonadidae</taxon>
        <taxon>Thecamonas</taxon>
    </lineage>
</organism>
<evidence type="ECO:0000256" key="4">
    <source>
        <dbReference type="ARBA" id="ARBA00022679"/>
    </source>
</evidence>
<dbReference type="GO" id="GO:0006388">
    <property type="term" value="P:tRNA splicing, via endonucleolytic cleavage and ligation"/>
    <property type="evidence" value="ECO:0007669"/>
    <property type="project" value="InterPro"/>
</dbReference>
<keyword evidence="8 12" id="KW-0443">Lipid metabolism</keyword>
<dbReference type="STRING" id="461836.A0A0L0DG59"/>
<comment type="catalytic activity">
    <reaction evidence="12">
        <text>an acyl-CoA + malonyl-CoA + H(+) = a 3-oxoacyl-CoA + CO2 + CoA</text>
        <dbReference type="Rhea" id="RHEA:50252"/>
        <dbReference type="ChEBI" id="CHEBI:15378"/>
        <dbReference type="ChEBI" id="CHEBI:16526"/>
        <dbReference type="ChEBI" id="CHEBI:57287"/>
        <dbReference type="ChEBI" id="CHEBI:57384"/>
        <dbReference type="ChEBI" id="CHEBI:58342"/>
        <dbReference type="ChEBI" id="CHEBI:90726"/>
    </reaction>
    <physiologicalReaction direction="left-to-right" evidence="12">
        <dbReference type="Rhea" id="RHEA:50253"/>
    </physiologicalReaction>
</comment>
<dbReference type="GeneID" id="25569983"/>
<dbReference type="GO" id="GO:0005634">
    <property type="term" value="C:nucleus"/>
    <property type="evidence" value="ECO:0007669"/>
    <property type="project" value="UniProtKB-ARBA"/>
</dbReference>
<evidence type="ECO:0000256" key="13">
    <source>
        <dbReference type="SAM" id="MobiDB-lite"/>
    </source>
</evidence>
<dbReference type="InterPro" id="IPR036167">
    <property type="entry name" value="tRNA_intron_Endo_cat-like_sf"/>
</dbReference>
<dbReference type="PANTHER" id="PTHR11157:SF126">
    <property type="entry name" value="ELONGATION OF VERY LONG CHAIN FATTY ACIDS PROTEIN"/>
    <property type="match status" value="1"/>
</dbReference>
<feature type="transmembrane region" description="Helical" evidence="12">
    <location>
        <begin position="197"/>
        <end position="217"/>
    </location>
</feature>
<name>A0A0L0DG59_THETB</name>
<evidence type="ECO:0000256" key="12">
    <source>
        <dbReference type="RuleBase" id="RU361115"/>
    </source>
</evidence>
<evidence type="ECO:0000256" key="10">
    <source>
        <dbReference type="ARBA" id="ARBA00023160"/>
    </source>
</evidence>
<dbReference type="GO" id="GO:0005789">
    <property type="term" value="C:endoplasmic reticulum membrane"/>
    <property type="evidence" value="ECO:0007669"/>
    <property type="project" value="TreeGrafter"/>
</dbReference>
<accession>A0A0L0DG59</accession>
<dbReference type="GO" id="GO:0003676">
    <property type="term" value="F:nucleic acid binding"/>
    <property type="evidence" value="ECO:0007669"/>
    <property type="project" value="InterPro"/>
</dbReference>
<keyword evidence="6 12" id="KW-0276">Fatty acid metabolism</keyword>
<evidence type="ECO:0000256" key="6">
    <source>
        <dbReference type="ARBA" id="ARBA00022832"/>
    </source>
</evidence>
<dbReference type="GO" id="GO:0030148">
    <property type="term" value="P:sphingolipid biosynthetic process"/>
    <property type="evidence" value="ECO:0007669"/>
    <property type="project" value="TreeGrafter"/>
</dbReference>
<comment type="similarity">
    <text evidence="2">Belongs to the tRNA-intron endonuclease family.</text>
</comment>
<dbReference type="Proteomes" id="UP000054408">
    <property type="component" value="Unassembled WGS sequence"/>
</dbReference>
<dbReference type="GO" id="GO:0034625">
    <property type="term" value="P:fatty acid elongation, monounsaturated fatty acid"/>
    <property type="evidence" value="ECO:0007669"/>
    <property type="project" value="TreeGrafter"/>
</dbReference>
<proteinExistence type="inferred from homology"/>
<dbReference type="Pfam" id="PF01974">
    <property type="entry name" value="tRNA_int_endo"/>
    <property type="match status" value="1"/>
</dbReference>
<feature type="transmembrane region" description="Helical" evidence="12">
    <location>
        <begin position="39"/>
        <end position="60"/>
    </location>
</feature>
<evidence type="ECO:0000256" key="11">
    <source>
        <dbReference type="ARBA" id="ARBA00034031"/>
    </source>
</evidence>
<dbReference type="GO" id="GO:0034626">
    <property type="term" value="P:fatty acid elongation, polyunsaturated fatty acid"/>
    <property type="evidence" value="ECO:0007669"/>
    <property type="project" value="TreeGrafter"/>
</dbReference>
<dbReference type="GO" id="GO:0000213">
    <property type="term" value="F:tRNA-intron lyase activity"/>
    <property type="evidence" value="ECO:0007669"/>
    <property type="project" value="UniProtKB-EC"/>
</dbReference>
<dbReference type="EC" id="2.3.1.-" evidence="12"/>
<dbReference type="InterPro" id="IPR006677">
    <property type="entry name" value="tRNA_intron_Endonuc_cat-like"/>
</dbReference>
<dbReference type="SUPFAM" id="SSF53032">
    <property type="entry name" value="tRNA-intron endonuclease catalytic domain-like"/>
    <property type="match status" value="1"/>
</dbReference>
<evidence type="ECO:0000256" key="3">
    <source>
        <dbReference type="ARBA" id="ARBA00022516"/>
    </source>
</evidence>
<dbReference type="Pfam" id="PF01151">
    <property type="entry name" value="ELO"/>
    <property type="match status" value="1"/>
</dbReference>
<dbReference type="CDD" id="cd22363">
    <property type="entry name" value="tRNA-intron_lyase_C"/>
    <property type="match status" value="1"/>
</dbReference>
<evidence type="ECO:0000256" key="2">
    <source>
        <dbReference type="ARBA" id="ARBA00008078"/>
    </source>
</evidence>
<comment type="similarity">
    <text evidence="12">Belongs to the ELO family.</text>
</comment>
<dbReference type="RefSeq" id="XP_013756307.1">
    <property type="nucleotide sequence ID" value="XM_013900853.1"/>
</dbReference>
<dbReference type="AlphaFoldDB" id="A0A0L0DG59"/>